<evidence type="ECO:0000313" key="2">
    <source>
        <dbReference type="EMBL" id="GED95999.1"/>
    </source>
</evidence>
<gene>
    <name evidence="2" type="ORF">nbrc107697_00380</name>
</gene>
<accession>A0A7M4BQ38</accession>
<proteinExistence type="predicted"/>
<dbReference type="Pfam" id="PF13569">
    <property type="entry name" value="DUF4132"/>
    <property type="match status" value="1"/>
</dbReference>
<evidence type="ECO:0000259" key="1">
    <source>
        <dbReference type="Pfam" id="PF13569"/>
    </source>
</evidence>
<dbReference type="Proteomes" id="UP000444980">
    <property type="component" value="Unassembled WGS sequence"/>
</dbReference>
<dbReference type="RefSeq" id="WP_161925532.1">
    <property type="nucleotide sequence ID" value="NZ_BJOU01000001.1"/>
</dbReference>
<reference evidence="3" key="1">
    <citation type="submission" date="2019-06" db="EMBL/GenBank/DDBJ databases">
        <title>Gordonia isolated from sludge of a wastewater treatment plant.</title>
        <authorList>
            <person name="Tamura T."/>
            <person name="Aoyama K."/>
            <person name="Kang Y."/>
            <person name="Saito S."/>
            <person name="Akiyama N."/>
            <person name="Yazawa K."/>
            <person name="Gonoi T."/>
            <person name="Mikami Y."/>
        </authorList>
    </citation>
    <scope>NUCLEOTIDE SEQUENCE [LARGE SCALE GENOMIC DNA]</scope>
    <source>
        <strain evidence="3">NBRC 107697</strain>
    </source>
</reference>
<name>A0A7M4BQ38_9ACTN</name>
<feature type="domain" description="DUF4132" evidence="1">
    <location>
        <begin position="849"/>
        <end position="1026"/>
    </location>
</feature>
<dbReference type="InterPro" id="IPR025406">
    <property type="entry name" value="DUF4132"/>
</dbReference>
<organism evidence="2 3">
    <name type="scientific">Gordonia crocea</name>
    <dbReference type="NCBI Taxonomy" id="589162"/>
    <lineage>
        <taxon>Bacteria</taxon>
        <taxon>Bacillati</taxon>
        <taxon>Actinomycetota</taxon>
        <taxon>Actinomycetes</taxon>
        <taxon>Mycobacteriales</taxon>
        <taxon>Gordoniaceae</taxon>
        <taxon>Gordonia</taxon>
    </lineage>
</organism>
<keyword evidence="3" id="KW-1185">Reference proteome</keyword>
<dbReference type="AlphaFoldDB" id="A0A7M4BQ38"/>
<sequence>MGLFNRKRGGSFAQAAAAVIKQNVGHNGDRSLPDRVAEYIETGAGESSVLAEIAAAQPGYWTSQWMDDERRARQRLYAQLDQAPAEQGWRWARVTGATTRHFTPSLEPMAGGDRVECLVDDLTRSYHFAVVDAKRRESVPVHLATLEAIVEAGGGQRGDVVTAVFRPGRGATTYSTTRTLVRTLPDYPAAVADRGAALGSLALDAPGGLRADILDNLAPVADAALADFAPAVARYLVDGSSTILTAATATARRCPVGPLSAALREIAATAKRGRQLRALDALWQLDAADGDRDWAADIVAGIDSDPARDLTASWAATASIPDPTPPPPPSAPVVIDWSFPVTPEVTAALQTLQRGVNKATSYLKHPYFDDAALADIVRESRTPQPPRRFRGESRYIDSGDLVEAYAATPGVTAANMITVLNRLGQLVTWRGEELHRLAATTLADLRDRTGEPTIAQTIAMLDGLGFNGAAVVAASGWEGCLSGWPDDEVAALVAAHVDKYVAVAENGGQDWWSDSSTTALTLLALAAPLPTGAADAVYRLAFAGPRDRRVNARRALANDPRRHQRVVAALRSSAIDTRVIAAEWLAEFGTADDIEVLDARYHAERTDRGKDAVLTALAALGRSPNHYLNRETLSAQVAKSTAPGPAWLDWEAAPTVRWSGGGEPVDEATLRWLVASTVKAKNPEPSVSLRYYLGLLDAADAERFADWLLDAWCAQENSVADKGMLAICAAACRAHAAPVAEHYIRTYYGWRAAQCKALLAMLGWVDDPSAAQLLLSIATRFRTAGIQKTAGGRVDELAERRGWSSAELADRTVPDAGFVGGELLLDFGPRRFHARIATNGTVALFDDNGARLKSLPAPRISDDETAAAEAKKALSAARRTVKTAVKQATERLYEAMCAERAWSADDWNRYLRGHPIVGILAQRLVWIADDGTAFRPLDDGTLTDVHDDEVTLSAGATVQIASAAVLDGDTVARWATHFDDYDVEPLFGQFAPVYRPPNPQARSVDDFTGHLLGMFALRSAATKRGYERGETGDGGVVFDFQRTFPILGITVTIGFSGAQQQLNDVTVALKQVTFRDSRGSMRLGAVPSALLSAAVADAAAIAALGAYEPDWEDKVDYA</sequence>
<protein>
    <recommendedName>
        <fullName evidence="1">DUF4132 domain-containing protein</fullName>
    </recommendedName>
</protein>
<dbReference type="OrthoDB" id="4554725at2"/>
<dbReference type="EMBL" id="BJOU01000001">
    <property type="protein sequence ID" value="GED95999.1"/>
    <property type="molecule type" value="Genomic_DNA"/>
</dbReference>
<evidence type="ECO:0000313" key="3">
    <source>
        <dbReference type="Proteomes" id="UP000444980"/>
    </source>
</evidence>
<comment type="caution">
    <text evidence="2">The sequence shown here is derived from an EMBL/GenBank/DDBJ whole genome shotgun (WGS) entry which is preliminary data.</text>
</comment>